<reference evidence="13" key="1">
    <citation type="submission" date="2018-05" db="EMBL/GenBank/DDBJ databases">
        <authorList>
            <person name="Lanie J.A."/>
            <person name="Ng W.-L."/>
            <person name="Kazmierczak K.M."/>
            <person name="Andrzejewski T.M."/>
            <person name="Davidsen T.M."/>
            <person name="Wayne K.J."/>
            <person name="Tettelin H."/>
            <person name="Glass J.I."/>
            <person name="Rusch D."/>
            <person name="Podicherti R."/>
            <person name="Tsui H.-C.T."/>
            <person name="Winkler M.E."/>
        </authorList>
    </citation>
    <scope>NUCLEOTIDE SEQUENCE</scope>
</reference>
<dbReference type="InterPro" id="IPR004513">
    <property type="entry name" value="FtsX"/>
</dbReference>
<evidence type="ECO:0000256" key="1">
    <source>
        <dbReference type="ARBA" id="ARBA00004651"/>
    </source>
</evidence>
<keyword evidence="7 10" id="KW-1133">Transmembrane helix</keyword>
<evidence type="ECO:0000256" key="7">
    <source>
        <dbReference type="ARBA" id="ARBA00022989"/>
    </source>
</evidence>
<dbReference type="InterPro" id="IPR040690">
    <property type="entry name" value="FtsX_ECD"/>
</dbReference>
<comment type="subcellular location">
    <subcellularLocation>
        <location evidence="1">Cell membrane</location>
        <topology evidence="1">Multi-pass membrane protein</topology>
    </subcellularLocation>
</comment>
<evidence type="ECO:0000259" key="12">
    <source>
        <dbReference type="Pfam" id="PF18075"/>
    </source>
</evidence>
<keyword evidence="9" id="KW-0131">Cell cycle</keyword>
<evidence type="ECO:0000313" key="13">
    <source>
        <dbReference type="EMBL" id="SUZ65612.1"/>
    </source>
</evidence>
<keyword evidence="6 10" id="KW-0812">Transmembrane</keyword>
<keyword evidence="5" id="KW-0132">Cell division</keyword>
<dbReference type="PANTHER" id="PTHR47755:SF1">
    <property type="entry name" value="CELL DIVISION PROTEIN FTSX"/>
    <property type="match status" value="1"/>
</dbReference>
<evidence type="ECO:0000256" key="2">
    <source>
        <dbReference type="ARBA" id="ARBA00007379"/>
    </source>
</evidence>
<evidence type="ECO:0000256" key="3">
    <source>
        <dbReference type="ARBA" id="ARBA00021907"/>
    </source>
</evidence>
<feature type="transmembrane region" description="Helical" evidence="10">
    <location>
        <begin position="207"/>
        <end position="232"/>
    </location>
</feature>
<evidence type="ECO:0000259" key="11">
    <source>
        <dbReference type="Pfam" id="PF02687"/>
    </source>
</evidence>
<feature type="transmembrane region" description="Helical" evidence="10">
    <location>
        <begin position="252"/>
        <end position="270"/>
    </location>
</feature>
<feature type="transmembrane region" description="Helical" evidence="10">
    <location>
        <begin position="17"/>
        <end position="38"/>
    </location>
</feature>
<proteinExistence type="inferred from homology"/>
<dbReference type="Pfam" id="PF18075">
    <property type="entry name" value="FtsX_ECD"/>
    <property type="match status" value="1"/>
</dbReference>
<evidence type="ECO:0000256" key="5">
    <source>
        <dbReference type="ARBA" id="ARBA00022618"/>
    </source>
</evidence>
<dbReference type="Pfam" id="PF02687">
    <property type="entry name" value="FtsX"/>
    <property type="match status" value="1"/>
</dbReference>
<dbReference type="PIRSF" id="PIRSF003097">
    <property type="entry name" value="FtsX"/>
    <property type="match status" value="1"/>
</dbReference>
<sequence>MFVEGIKNFTRNKLTNFICIVTIFINFTILGTFFVLGYNTENVVNFFRSKYTFEIFLNSETSLDQAVTLKNELSNDALVTSVDFIGKEESAKIFYDEFGEDIVEVLGYNPLPTSLKVNLEENGFDSNQVNILIEEYKLNSLIDEISYQGNYIDNIESRINLFIFIFLVLVLLVIFISIQIIGNTTGLSLSNRRDFIEILRYNGASNLFIKTPFFIEIFLQSLIGSLLAFFLVKYGFVVINSYLGVNIEIDNYLWAWIIALSLIISTYASSKSMKRILV</sequence>
<dbReference type="InterPro" id="IPR003838">
    <property type="entry name" value="ABC3_permease_C"/>
</dbReference>
<feature type="domain" description="FtsX extracellular" evidence="12">
    <location>
        <begin position="54"/>
        <end position="144"/>
    </location>
</feature>
<dbReference type="PANTHER" id="PTHR47755">
    <property type="entry name" value="CELL DIVISION PROTEIN FTSX"/>
    <property type="match status" value="1"/>
</dbReference>
<dbReference type="GO" id="GO:0051301">
    <property type="term" value="P:cell division"/>
    <property type="evidence" value="ECO:0007669"/>
    <property type="project" value="UniProtKB-KW"/>
</dbReference>
<evidence type="ECO:0000256" key="6">
    <source>
        <dbReference type="ARBA" id="ARBA00022692"/>
    </source>
</evidence>
<organism evidence="13">
    <name type="scientific">marine metagenome</name>
    <dbReference type="NCBI Taxonomy" id="408172"/>
    <lineage>
        <taxon>unclassified sequences</taxon>
        <taxon>metagenomes</taxon>
        <taxon>ecological metagenomes</taxon>
    </lineage>
</organism>
<dbReference type="EMBL" id="UINC01000963">
    <property type="protein sequence ID" value="SUZ65612.1"/>
    <property type="molecule type" value="Genomic_DNA"/>
</dbReference>
<evidence type="ECO:0000256" key="4">
    <source>
        <dbReference type="ARBA" id="ARBA00022475"/>
    </source>
</evidence>
<gene>
    <name evidence="13" type="ORF">METZ01_LOCUS18466</name>
</gene>
<dbReference type="AlphaFoldDB" id="A0A381PF45"/>
<evidence type="ECO:0000256" key="8">
    <source>
        <dbReference type="ARBA" id="ARBA00023136"/>
    </source>
</evidence>
<accession>A0A381PF45</accession>
<feature type="transmembrane region" description="Helical" evidence="10">
    <location>
        <begin position="161"/>
        <end position="186"/>
    </location>
</feature>
<dbReference type="GO" id="GO:0005886">
    <property type="term" value="C:plasma membrane"/>
    <property type="evidence" value="ECO:0007669"/>
    <property type="project" value="UniProtKB-SubCell"/>
</dbReference>
<comment type="similarity">
    <text evidence="2">Belongs to the ABC-4 integral membrane protein family. FtsX subfamily.</text>
</comment>
<dbReference type="Gene3D" id="3.30.70.3040">
    <property type="match status" value="1"/>
</dbReference>
<protein>
    <recommendedName>
        <fullName evidence="3">Cell division protein FtsX</fullName>
    </recommendedName>
</protein>
<evidence type="ECO:0000256" key="9">
    <source>
        <dbReference type="ARBA" id="ARBA00023306"/>
    </source>
</evidence>
<feature type="domain" description="ABC3 transporter permease C-terminal" evidence="11">
    <location>
        <begin position="168"/>
        <end position="264"/>
    </location>
</feature>
<keyword evidence="4" id="KW-1003">Cell membrane</keyword>
<keyword evidence="8 10" id="KW-0472">Membrane</keyword>
<name>A0A381PF45_9ZZZZ</name>
<evidence type="ECO:0000256" key="10">
    <source>
        <dbReference type="SAM" id="Phobius"/>
    </source>
</evidence>